<dbReference type="Proteomes" id="UP001141950">
    <property type="component" value="Unassembled WGS sequence"/>
</dbReference>
<keyword evidence="3 6" id="KW-0812">Transmembrane</keyword>
<organism evidence="8 9">
    <name type="scientific">Paenibacillus soyae</name>
    <dbReference type="NCBI Taxonomy" id="2969249"/>
    <lineage>
        <taxon>Bacteria</taxon>
        <taxon>Bacillati</taxon>
        <taxon>Bacillota</taxon>
        <taxon>Bacilli</taxon>
        <taxon>Bacillales</taxon>
        <taxon>Paenibacillaceae</taxon>
        <taxon>Paenibacillus</taxon>
    </lineage>
</organism>
<feature type="transmembrane region" description="Helical" evidence="6">
    <location>
        <begin position="108"/>
        <end position="129"/>
    </location>
</feature>
<evidence type="ECO:0000256" key="6">
    <source>
        <dbReference type="SAM" id="Phobius"/>
    </source>
</evidence>
<dbReference type="EMBL" id="JANIPJ010000006">
    <property type="protein sequence ID" value="MCR2804333.1"/>
    <property type="molecule type" value="Genomic_DNA"/>
</dbReference>
<dbReference type="GO" id="GO:0005886">
    <property type="term" value="C:plasma membrane"/>
    <property type="evidence" value="ECO:0007669"/>
    <property type="project" value="TreeGrafter"/>
</dbReference>
<dbReference type="InterPro" id="IPR007267">
    <property type="entry name" value="GtrA_DPMS_TM"/>
</dbReference>
<dbReference type="PANTHER" id="PTHR38459:SF1">
    <property type="entry name" value="PROPHAGE BACTOPRENOL-LINKED GLUCOSE TRANSLOCASE HOMOLOG"/>
    <property type="match status" value="1"/>
</dbReference>
<gene>
    <name evidence="8" type="ORF">NQZ67_10610</name>
</gene>
<accession>A0A9X2MR60</accession>
<comment type="subcellular location">
    <subcellularLocation>
        <location evidence="1">Membrane</location>
        <topology evidence="1">Multi-pass membrane protein</topology>
    </subcellularLocation>
</comment>
<evidence type="ECO:0000313" key="8">
    <source>
        <dbReference type="EMBL" id="MCR2804333.1"/>
    </source>
</evidence>
<sequence>MRGTEKAGLTAKASNGRTPNRKNIMFKRLDAATVKQIMSFGVIGVLNTLIDMAVFALLVFLNVHYAAAQLAAYGAGMTNSYFMNRAFTFRTDPSLVNRTEERRRKLRFAAWNVAMLTLSILMLAVATDWLMWRELPAKAVVTALIVAVNFYGSKKWVFAVKPAIERGGQRSRS</sequence>
<feature type="domain" description="GtrA/DPMS transmembrane" evidence="7">
    <location>
        <begin position="40"/>
        <end position="158"/>
    </location>
</feature>
<evidence type="ECO:0000256" key="1">
    <source>
        <dbReference type="ARBA" id="ARBA00004141"/>
    </source>
</evidence>
<evidence type="ECO:0000313" key="9">
    <source>
        <dbReference type="Proteomes" id="UP001141950"/>
    </source>
</evidence>
<dbReference type="PANTHER" id="PTHR38459">
    <property type="entry name" value="PROPHAGE BACTOPRENOL-LINKED GLUCOSE TRANSLOCASE HOMOLOG"/>
    <property type="match status" value="1"/>
</dbReference>
<feature type="transmembrane region" description="Helical" evidence="6">
    <location>
        <begin position="135"/>
        <end position="152"/>
    </location>
</feature>
<dbReference type="InterPro" id="IPR051401">
    <property type="entry name" value="GtrA_CellWall_Glycosyl"/>
</dbReference>
<dbReference type="Pfam" id="PF04138">
    <property type="entry name" value="GtrA_DPMS_TM"/>
    <property type="match status" value="1"/>
</dbReference>
<dbReference type="RefSeq" id="WP_257445288.1">
    <property type="nucleotide sequence ID" value="NZ_JANIPJ010000006.1"/>
</dbReference>
<dbReference type="GO" id="GO:0000271">
    <property type="term" value="P:polysaccharide biosynthetic process"/>
    <property type="evidence" value="ECO:0007669"/>
    <property type="project" value="InterPro"/>
</dbReference>
<feature type="transmembrane region" description="Helical" evidence="6">
    <location>
        <begin position="37"/>
        <end position="61"/>
    </location>
</feature>
<comment type="caution">
    <text evidence="8">The sequence shown here is derived from an EMBL/GenBank/DDBJ whole genome shotgun (WGS) entry which is preliminary data.</text>
</comment>
<reference evidence="8" key="1">
    <citation type="submission" date="2022-08" db="EMBL/GenBank/DDBJ databases">
        <title>The genomic sequence of strain Paenibacillus sp. SCIV0701.</title>
        <authorList>
            <person name="Zhao H."/>
        </authorList>
    </citation>
    <scope>NUCLEOTIDE SEQUENCE</scope>
    <source>
        <strain evidence="8">SCIV0701</strain>
    </source>
</reference>
<keyword evidence="9" id="KW-1185">Reference proteome</keyword>
<protein>
    <submittedName>
        <fullName evidence="8">GtrA family protein</fullName>
    </submittedName>
</protein>
<comment type="similarity">
    <text evidence="2">Belongs to the GtrA family.</text>
</comment>
<keyword evidence="5 6" id="KW-0472">Membrane</keyword>
<name>A0A9X2MR60_9BACL</name>
<evidence type="ECO:0000256" key="5">
    <source>
        <dbReference type="ARBA" id="ARBA00023136"/>
    </source>
</evidence>
<evidence type="ECO:0000259" key="7">
    <source>
        <dbReference type="Pfam" id="PF04138"/>
    </source>
</evidence>
<proteinExistence type="inferred from homology"/>
<keyword evidence="4 6" id="KW-1133">Transmembrane helix</keyword>
<evidence type="ECO:0000256" key="4">
    <source>
        <dbReference type="ARBA" id="ARBA00022989"/>
    </source>
</evidence>
<feature type="transmembrane region" description="Helical" evidence="6">
    <location>
        <begin position="67"/>
        <end position="87"/>
    </location>
</feature>
<dbReference type="AlphaFoldDB" id="A0A9X2MR60"/>
<evidence type="ECO:0000256" key="3">
    <source>
        <dbReference type="ARBA" id="ARBA00022692"/>
    </source>
</evidence>
<evidence type="ECO:0000256" key="2">
    <source>
        <dbReference type="ARBA" id="ARBA00009399"/>
    </source>
</evidence>